<dbReference type="Pfam" id="PF07883">
    <property type="entry name" value="Cupin_2"/>
    <property type="match status" value="1"/>
</dbReference>
<name>A0A1H3SAW8_9RHOB</name>
<dbReference type="SUPFAM" id="SSF51182">
    <property type="entry name" value="RmlC-like cupins"/>
    <property type="match status" value="1"/>
</dbReference>
<dbReference type="STRING" id="1244108.SAMN05444004_11164"/>
<gene>
    <name evidence="3" type="ORF">SAMN05444004_11164</name>
</gene>
<keyword evidence="4" id="KW-1185">Reference proteome</keyword>
<evidence type="ECO:0000313" key="4">
    <source>
        <dbReference type="Proteomes" id="UP000198914"/>
    </source>
</evidence>
<dbReference type="InterPro" id="IPR013096">
    <property type="entry name" value="Cupin_2"/>
</dbReference>
<dbReference type="Gene3D" id="2.60.120.10">
    <property type="entry name" value="Jelly Rolls"/>
    <property type="match status" value="1"/>
</dbReference>
<dbReference type="GO" id="GO:0016853">
    <property type="term" value="F:isomerase activity"/>
    <property type="evidence" value="ECO:0007669"/>
    <property type="project" value="UniProtKB-KW"/>
</dbReference>
<reference evidence="4" key="1">
    <citation type="submission" date="2016-10" db="EMBL/GenBank/DDBJ databases">
        <authorList>
            <person name="Varghese N."/>
            <person name="Submissions S."/>
        </authorList>
    </citation>
    <scope>NUCLEOTIDE SEQUENCE [LARGE SCALE GENOMIC DNA]</scope>
    <source>
        <strain evidence="4">DSM 100420</strain>
    </source>
</reference>
<proteinExistence type="predicted"/>
<dbReference type="AlphaFoldDB" id="A0A1H3SAW8"/>
<protein>
    <submittedName>
        <fullName evidence="3">Mannose-6-phosphate isomerase, cupin superfamily</fullName>
    </submittedName>
</protein>
<evidence type="ECO:0000256" key="1">
    <source>
        <dbReference type="SAM" id="MobiDB-lite"/>
    </source>
</evidence>
<dbReference type="OrthoDB" id="9811153at2"/>
<sequence>MIGYFGNIEELTEENSDFRRVLYSGTKLQLVLMSIEPGGEIGGETHEGTDQFFRVEDGKGRAVIDGVTHKIGAGDGFVVPAGAHHNVICTGHEPLKLYTIYGPPHHRDHLVQKTKAEADASGETFEGEATEQATDVIRV</sequence>
<evidence type="ECO:0000313" key="3">
    <source>
        <dbReference type="EMBL" id="SDZ35243.1"/>
    </source>
</evidence>
<dbReference type="PANTHER" id="PTHR43346">
    <property type="entry name" value="LIGAND BINDING DOMAIN PROTEIN, PUTATIVE (AFU_ORTHOLOGUE AFUA_6G14370)-RELATED"/>
    <property type="match status" value="1"/>
</dbReference>
<accession>A0A1H3SAW8</accession>
<dbReference type="CDD" id="cd02223">
    <property type="entry name" value="cupin_Bh2720-like"/>
    <property type="match status" value="1"/>
</dbReference>
<organism evidence="3 4">
    <name type="scientific">Jannaschia faecimaris</name>
    <dbReference type="NCBI Taxonomy" id="1244108"/>
    <lineage>
        <taxon>Bacteria</taxon>
        <taxon>Pseudomonadati</taxon>
        <taxon>Pseudomonadota</taxon>
        <taxon>Alphaproteobacteria</taxon>
        <taxon>Rhodobacterales</taxon>
        <taxon>Roseobacteraceae</taxon>
        <taxon>Jannaschia</taxon>
    </lineage>
</organism>
<dbReference type="InterPro" id="IPR014710">
    <property type="entry name" value="RmlC-like_jellyroll"/>
</dbReference>
<dbReference type="PANTHER" id="PTHR43346:SF1">
    <property type="entry name" value="QUERCETIN 2,3-DIOXYGENASE-RELATED"/>
    <property type="match status" value="1"/>
</dbReference>
<feature type="region of interest" description="Disordered" evidence="1">
    <location>
        <begin position="114"/>
        <end position="139"/>
    </location>
</feature>
<keyword evidence="3" id="KW-0413">Isomerase</keyword>
<dbReference type="InterPro" id="IPR011051">
    <property type="entry name" value="RmlC_Cupin_sf"/>
</dbReference>
<dbReference type="EMBL" id="FNPX01000011">
    <property type="protein sequence ID" value="SDZ35243.1"/>
    <property type="molecule type" value="Genomic_DNA"/>
</dbReference>
<dbReference type="Proteomes" id="UP000198914">
    <property type="component" value="Unassembled WGS sequence"/>
</dbReference>
<feature type="domain" description="Cupin type-2" evidence="2">
    <location>
        <begin position="32"/>
        <end position="101"/>
    </location>
</feature>
<evidence type="ECO:0000259" key="2">
    <source>
        <dbReference type="Pfam" id="PF07883"/>
    </source>
</evidence>
<dbReference type="InterPro" id="IPR052538">
    <property type="entry name" value="Flavonoid_dioxygenase-like"/>
</dbReference>
<dbReference type="RefSeq" id="WP_092646437.1">
    <property type="nucleotide sequence ID" value="NZ_FNPX01000011.1"/>
</dbReference>